<keyword evidence="3" id="KW-1185">Reference proteome</keyword>
<sequence length="169" mass="19871">MSKIKIFFLFIISSFSTFCSAQNEKEYREEFTLKIPVDSVQFYQQEVPKSKYFVKEGTLQIFPGESLYVEAETNGNTITTMKVVKENLNPVKTIEIKFSQTVEGRKHEQMVLQVKNPFDKELSYDAMMYIVGNNNWMKTSIIPIKPKLMNFEMWNDVIITLVLNNWRIK</sequence>
<keyword evidence="1" id="KW-0732">Signal</keyword>
<evidence type="ECO:0000313" key="2">
    <source>
        <dbReference type="EMBL" id="MCA6066051.1"/>
    </source>
</evidence>
<dbReference type="EMBL" id="JAERSE020000001">
    <property type="protein sequence ID" value="MCA6066051.1"/>
    <property type="molecule type" value="Genomic_DNA"/>
</dbReference>
<comment type="caution">
    <text evidence="2">The sequence shown here is derived from an EMBL/GenBank/DDBJ whole genome shotgun (WGS) entry which is preliminary data.</text>
</comment>
<accession>A0ABS7ZWG5</accession>
<evidence type="ECO:0008006" key="4">
    <source>
        <dbReference type="Google" id="ProtNLM"/>
    </source>
</evidence>
<gene>
    <name evidence="2" type="ORF">JI747_002605</name>
</gene>
<dbReference type="RefSeq" id="WP_225686072.1">
    <property type="nucleotide sequence ID" value="NZ_JAERSE020000001.1"/>
</dbReference>
<dbReference type="Proteomes" id="UP000618240">
    <property type="component" value="Unassembled WGS sequence"/>
</dbReference>
<protein>
    <recommendedName>
        <fullName evidence="4">DUF4139 domain-containing protein</fullName>
    </recommendedName>
</protein>
<organism evidence="2 3">
    <name type="scientific">Chryseobacterium tagetis</name>
    <dbReference type="NCBI Taxonomy" id="2801334"/>
    <lineage>
        <taxon>Bacteria</taxon>
        <taxon>Pseudomonadati</taxon>
        <taxon>Bacteroidota</taxon>
        <taxon>Flavobacteriia</taxon>
        <taxon>Flavobacteriales</taxon>
        <taxon>Weeksellaceae</taxon>
        <taxon>Chryseobacterium group</taxon>
        <taxon>Chryseobacterium</taxon>
    </lineage>
</organism>
<feature type="signal peptide" evidence="1">
    <location>
        <begin position="1"/>
        <end position="21"/>
    </location>
</feature>
<name>A0ABS7ZWG5_9FLAO</name>
<evidence type="ECO:0000313" key="3">
    <source>
        <dbReference type="Proteomes" id="UP000618240"/>
    </source>
</evidence>
<reference evidence="2 3" key="1">
    <citation type="submission" date="2021-09" db="EMBL/GenBank/DDBJ databases">
        <title>Genome sequencing and assembly of Chryseobacterium sp. RG1.</title>
        <authorList>
            <person name="Chhetri G."/>
        </authorList>
    </citation>
    <scope>NUCLEOTIDE SEQUENCE [LARGE SCALE GENOMIC DNA]</scope>
    <source>
        <strain evidence="2 3">RG1</strain>
    </source>
</reference>
<evidence type="ECO:0000256" key="1">
    <source>
        <dbReference type="SAM" id="SignalP"/>
    </source>
</evidence>
<feature type="chain" id="PRO_5047016896" description="DUF4139 domain-containing protein" evidence="1">
    <location>
        <begin position="22"/>
        <end position="169"/>
    </location>
</feature>
<proteinExistence type="predicted"/>